<dbReference type="InterPro" id="IPR010998">
    <property type="entry name" value="Integrase_recombinase_N"/>
</dbReference>
<evidence type="ECO:0000256" key="2">
    <source>
        <dbReference type="SAM" id="MobiDB-lite"/>
    </source>
</evidence>
<keyword evidence="4" id="KW-1185">Reference proteome</keyword>
<keyword evidence="1" id="KW-0238">DNA-binding</keyword>
<feature type="non-terminal residue" evidence="3">
    <location>
        <position position="1"/>
    </location>
</feature>
<dbReference type="EMBL" id="JANPWB010000013">
    <property type="protein sequence ID" value="KAJ1103099.1"/>
    <property type="molecule type" value="Genomic_DNA"/>
</dbReference>
<comment type="caution">
    <text evidence="3">The sequence shown here is derived from an EMBL/GenBank/DDBJ whole genome shotgun (WGS) entry which is preliminary data.</text>
</comment>
<name>A0AAV7MKS2_PLEWA</name>
<accession>A0AAV7MKS2</accession>
<feature type="compositionally biased region" description="Polar residues" evidence="2">
    <location>
        <begin position="19"/>
        <end position="33"/>
    </location>
</feature>
<evidence type="ECO:0000256" key="1">
    <source>
        <dbReference type="ARBA" id="ARBA00023125"/>
    </source>
</evidence>
<evidence type="ECO:0000313" key="3">
    <source>
        <dbReference type="EMBL" id="KAJ1103099.1"/>
    </source>
</evidence>
<dbReference type="Proteomes" id="UP001066276">
    <property type="component" value="Chromosome 9"/>
</dbReference>
<protein>
    <submittedName>
        <fullName evidence="3">Uncharacterized protein</fullName>
    </submittedName>
</protein>
<feature type="region of interest" description="Disordered" evidence="2">
    <location>
        <begin position="1"/>
        <end position="33"/>
    </location>
</feature>
<sequence length="98" mass="11233">PTPVRGQFSPPSLQPQSSNEESGSHPTSRPSFTTTACLAPEFRAFQDMNIDQECRLILSRARAESTNKTYKLKWKRFCVWCSQNNFHPFQINPDEILS</sequence>
<dbReference type="AlphaFoldDB" id="A0AAV7MKS2"/>
<feature type="non-terminal residue" evidence="3">
    <location>
        <position position="98"/>
    </location>
</feature>
<reference evidence="3" key="1">
    <citation type="journal article" date="2022" name="bioRxiv">
        <title>Sequencing and chromosome-scale assembly of the giantPleurodeles waltlgenome.</title>
        <authorList>
            <person name="Brown T."/>
            <person name="Elewa A."/>
            <person name="Iarovenko S."/>
            <person name="Subramanian E."/>
            <person name="Araus A.J."/>
            <person name="Petzold A."/>
            <person name="Susuki M."/>
            <person name="Suzuki K.-i.T."/>
            <person name="Hayashi T."/>
            <person name="Toyoda A."/>
            <person name="Oliveira C."/>
            <person name="Osipova E."/>
            <person name="Leigh N.D."/>
            <person name="Simon A."/>
            <person name="Yun M.H."/>
        </authorList>
    </citation>
    <scope>NUCLEOTIDE SEQUENCE</scope>
    <source>
        <strain evidence="3">20211129_DDA</strain>
        <tissue evidence="3">Liver</tissue>
    </source>
</reference>
<organism evidence="3 4">
    <name type="scientific">Pleurodeles waltl</name>
    <name type="common">Iberian ribbed newt</name>
    <dbReference type="NCBI Taxonomy" id="8319"/>
    <lineage>
        <taxon>Eukaryota</taxon>
        <taxon>Metazoa</taxon>
        <taxon>Chordata</taxon>
        <taxon>Craniata</taxon>
        <taxon>Vertebrata</taxon>
        <taxon>Euteleostomi</taxon>
        <taxon>Amphibia</taxon>
        <taxon>Batrachia</taxon>
        <taxon>Caudata</taxon>
        <taxon>Salamandroidea</taxon>
        <taxon>Salamandridae</taxon>
        <taxon>Pleurodelinae</taxon>
        <taxon>Pleurodeles</taxon>
    </lineage>
</organism>
<dbReference type="SUPFAM" id="SSF47823">
    <property type="entry name" value="lambda integrase-like, N-terminal domain"/>
    <property type="match status" value="1"/>
</dbReference>
<gene>
    <name evidence="3" type="ORF">NDU88_000527</name>
</gene>
<feature type="compositionally biased region" description="Low complexity" evidence="2">
    <location>
        <begin position="7"/>
        <end position="18"/>
    </location>
</feature>
<dbReference type="Gene3D" id="1.10.150.130">
    <property type="match status" value="1"/>
</dbReference>
<proteinExistence type="predicted"/>
<evidence type="ECO:0000313" key="4">
    <source>
        <dbReference type="Proteomes" id="UP001066276"/>
    </source>
</evidence>
<dbReference type="GO" id="GO:0003677">
    <property type="term" value="F:DNA binding"/>
    <property type="evidence" value="ECO:0007669"/>
    <property type="project" value="UniProtKB-KW"/>
</dbReference>